<name>A0ACC3AFQ2_9EURO</name>
<accession>A0ACC3AFQ2</accession>
<proteinExistence type="predicted"/>
<reference evidence="1" key="1">
    <citation type="submission" date="2022-10" db="EMBL/GenBank/DDBJ databases">
        <title>Culturing micro-colonial fungi from biological soil crusts in the Mojave desert and describing Neophaeococcomyces mojavensis, and introducing the new genera and species Taxawa tesnikishii.</title>
        <authorList>
            <person name="Kurbessoian T."/>
            <person name="Stajich J.E."/>
        </authorList>
    </citation>
    <scope>NUCLEOTIDE SEQUENCE</scope>
    <source>
        <strain evidence="1">JES_112</strain>
    </source>
</reference>
<gene>
    <name evidence="1" type="ORF">H2198_002010</name>
</gene>
<organism evidence="1 2">
    <name type="scientific">Neophaeococcomyces mojaviensis</name>
    <dbReference type="NCBI Taxonomy" id="3383035"/>
    <lineage>
        <taxon>Eukaryota</taxon>
        <taxon>Fungi</taxon>
        <taxon>Dikarya</taxon>
        <taxon>Ascomycota</taxon>
        <taxon>Pezizomycotina</taxon>
        <taxon>Eurotiomycetes</taxon>
        <taxon>Chaetothyriomycetidae</taxon>
        <taxon>Chaetothyriales</taxon>
        <taxon>Chaetothyriales incertae sedis</taxon>
        <taxon>Neophaeococcomyces</taxon>
    </lineage>
</organism>
<sequence>MAAMQGFNFGIRDSATPSIQSETQSRYIPSSVYSGPGPAEEYPLPPQPQQQYVPNGQRRPSQNSVYTGADQRYYGAPLRYRNSTTLNMNDPVAMHLLMETAIIDSKDFEILSFEELEDLKRRRGFLRTKVDGARRQLGLEKKMYEAAHSLTKLYSDDDRLNPHNDPKQKRSSFFGRRSSSAAKGEGELDTGLEKIEKLTANVKSLEDELQTVERRIIQHTAGILQHTHRGLKKNLRKNELPRSPESMASQPRSLSNTDGISDFDERSLYQVPDYVHEYQQSTASRSSRRITKEIQPIEDVAIRLHTLNTQLHGMLQQLPLPEYFEPPPEPTDGGLHGRVGAQIQAHLTYMSQGLEALDSVKESATQTSPAGLEEQIQALTSTLHGMLERTNSVSKSPSIGQDGETGKDLRSQLAYSASVLDRLNQRVDALLEQKEILTRQIQQQRELNTKSDAQRDAHISDLTEELEEAKNLQAISDKEMQQSQDQIVLLMEQLDQAKQGEQLMEKQRGMQDNKALEAERAARRETETRLLQELEAKQKAFTELQAAHETREHDFELKLQNHTQQLNVLTAAKGQAELELNSSHENYIQQLNELTAAREQAELELRSSHDNHVQQFNELTAAKQRAELELTSSNEKLGVLQAEMQELETQVVTFQTELTMAKAELDGAYGSRAQRAADVSMNPEIKKQIDDLKARNADLEQQLDFLSQEHETKGAGSAELQNKVNSLQKELKDTIEDYEVMTKASIEFEKERDELEATIDSLKEKCETLDAQINEDKVKWLGAKSSLPPETTSTMVLKNEFKKMVRDSRAESMKTLRAEQDERRRLEGIIRALRKEASQNTPAKTLSKPPPSPAAGPSSSPPRE</sequence>
<keyword evidence="2" id="KW-1185">Reference proteome</keyword>
<dbReference type="Proteomes" id="UP001172386">
    <property type="component" value="Unassembled WGS sequence"/>
</dbReference>
<protein>
    <submittedName>
        <fullName evidence="1">Uncharacterized protein</fullName>
    </submittedName>
</protein>
<evidence type="ECO:0000313" key="1">
    <source>
        <dbReference type="EMBL" id="KAJ9661267.1"/>
    </source>
</evidence>
<comment type="caution">
    <text evidence="1">The sequence shown here is derived from an EMBL/GenBank/DDBJ whole genome shotgun (WGS) entry which is preliminary data.</text>
</comment>
<evidence type="ECO:0000313" key="2">
    <source>
        <dbReference type="Proteomes" id="UP001172386"/>
    </source>
</evidence>
<dbReference type="EMBL" id="JAPDRQ010000024">
    <property type="protein sequence ID" value="KAJ9661267.1"/>
    <property type="molecule type" value="Genomic_DNA"/>
</dbReference>